<dbReference type="Proteomes" id="UP000590740">
    <property type="component" value="Unassembled WGS sequence"/>
</dbReference>
<accession>A0A7W7YG20</accession>
<protein>
    <submittedName>
        <fullName evidence="1">Uncharacterized protein</fullName>
    </submittedName>
</protein>
<evidence type="ECO:0000313" key="1">
    <source>
        <dbReference type="EMBL" id="MBB5035497.1"/>
    </source>
</evidence>
<name>A0A7W7YG20_9BACT</name>
<organism evidence="1 2">
    <name type="scientific">Prosthecobacter vanneervenii</name>
    <dbReference type="NCBI Taxonomy" id="48466"/>
    <lineage>
        <taxon>Bacteria</taxon>
        <taxon>Pseudomonadati</taxon>
        <taxon>Verrucomicrobiota</taxon>
        <taxon>Verrucomicrobiia</taxon>
        <taxon>Verrucomicrobiales</taxon>
        <taxon>Verrucomicrobiaceae</taxon>
        <taxon>Prosthecobacter</taxon>
    </lineage>
</organism>
<proteinExistence type="predicted"/>
<sequence length="221" mass="25680">MKEEEAVFVLGKKFSFARNEGENLPTTRVRVGSSMVLPEELADEYDKHFPPGPRKHKRETNRVLKYELTLVLDVDRSPVEHGLRFFIEGRPIDVLADHAVFYGAAASEYQTLISSNNSNRYDIIRGHRMTFVIDKLEEKMSVKQASFSCGSTPCSEVPIMGRLTTWLRIEDYGMHDPVYFPFVPFDAFWKTWNWYVDQRSKQIEQLRNMPLPSFPPEILND</sequence>
<dbReference type="RefSeq" id="WP_184344358.1">
    <property type="nucleotide sequence ID" value="NZ_JACHIG010000018.1"/>
</dbReference>
<comment type="caution">
    <text evidence="1">The sequence shown here is derived from an EMBL/GenBank/DDBJ whole genome shotgun (WGS) entry which is preliminary data.</text>
</comment>
<reference evidence="1 2" key="1">
    <citation type="submission" date="2020-08" db="EMBL/GenBank/DDBJ databases">
        <title>Genomic Encyclopedia of Type Strains, Phase IV (KMG-IV): sequencing the most valuable type-strain genomes for metagenomic binning, comparative biology and taxonomic classification.</title>
        <authorList>
            <person name="Goeker M."/>
        </authorList>
    </citation>
    <scope>NUCLEOTIDE SEQUENCE [LARGE SCALE GENOMIC DNA]</scope>
    <source>
        <strain evidence="1 2">DSM 12252</strain>
    </source>
</reference>
<evidence type="ECO:0000313" key="2">
    <source>
        <dbReference type="Proteomes" id="UP000590740"/>
    </source>
</evidence>
<dbReference type="AlphaFoldDB" id="A0A7W7YG20"/>
<dbReference type="EMBL" id="JACHIG010000018">
    <property type="protein sequence ID" value="MBB5035497.1"/>
    <property type="molecule type" value="Genomic_DNA"/>
</dbReference>
<gene>
    <name evidence="1" type="ORF">HNQ65_005108</name>
</gene>
<keyword evidence="2" id="KW-1185">Reference proteome</keyword>